<dbReference type="Gene3D" id="3.30.310.130">
    <property type="entry name" value="Ubiquitin-related"/>
    <property type="match status" value="1"/>
</dbReference>
<keyword evidence="3" id="KW-0378">Hydrolase</keyword>
<evidence type="ECO:0000313" key="8">
    <source>
        <dbReference type="Proteomes" id="UP000823388"/>
    </source>
</evidence>
<dbReference type="GO" id="GO:0006508">
    <property type="term" value="P:proteolysis"/>
    <property type="evidence" value="ECO:0007669"/>
    <property type="project" value="UniProtKB-KW"/>
</dbReference>
<evidence type="ECO:0000256" key="1">
    <source>
        <dbReference type="ARBA" id="ARBA00005234"/>
    </source>
</evidence>
<protein>
    <recommendedName>
        <fullName evidence="6">Ubiquitin-like protease family profile domain-containing protein</fullName>
    </recommendedName>
</protein>
<dbReference type="AlphaFoldDB" id="A0A8T0QBD8"/>
<evidence type="ECO:0000256" key="5">
    <source>
        <dbReference type="SAM" id="MobiDB-lite"/>
    </source>
</evidence>
<feature type="compositionally biased region" description="Low complexity" evidence="5">
    <location>
        <begin position="57"/>
        <end position="79"/>
    </location>
</feature>
<dbReference type="PANTHER" id="PTHR46915:SF2">
    <property type="entry name" value="UBIQUITIN-LIKE PROTEASE 4"/>
    <property type="match status" value="1"/>
</dbReference>
<evidence type="ECO:0000313" key="7">
    <source>
        <dbReference type="EMBL" id="KAG2570129.1"/>
    </source>
</evidence>
<dbReference type="GO" id="GO:0016926">
    <property type="term" value="P:protein desumoylation"/>
    <property type="evidence" value="ECO:0007669"/>
    <property type="project" value="UniProtKB-ARBA"/>
</dbReference>
<name>A0A8T0QBD8_PANVG</name>
<dbReference type="PROSITE" id="PS50600">
    <property type="entry name" value="ULP_PROTEASE"/>
    <property type="match status" value="1"/>
</dbReference>
<reference evidence="7" key="1">
    <citation type="submission" date="2020-05" db="EMBL/GenBank/DDBJ databases">
        <title>WGS assembly of Panicum virgatum.</title>
        <authorList>
            <person name="Lovell J.T."/>
            <person name="Jenkins J."/>
            <person name="Shu S."/>
            <person name="Juenger T.E."/>
            <person name="Schmutz J."/>
        </authorList>
    </citation>
    <scope>NUCLEOTIDE SEQUENCE</scope>
    <source>
        <strain evidence="7">AP13</strain>
    </source>
</reference>
<dbReference type="Gene3D" id="1.10.418.20">
    <property type="match status" value="1"/>
</dbReference>
<organism evidence="7 8">
    <name type="scientific">Panicum virgatum</name>
    <name type="common">Blackwell switchgrass</name>
    <dbReference type="NCBI Taxonomy" id="38727"/>
    <lineage>
        <taxon>Eukaryota</taxon>
        <taxon>Viridiplantae</taxon>
        <taxon>Streptophyta</taxon>
        <taxon>Embryophyta</taxon>
        <taxon>Tracheophyta</taxon>
        <taxon>Spermatophyta</taxon>
        <taxon>Magnoliopsida</taxon>
        <taxon>Liliopsida</taxon>
        <taxon>Poales</taxon>
        <taxon>Poaceae</taxon>
        <taxon>PACMAD clade</taxon>
        <taxon>Panicoideae</taxon>
        <taxon>Panicodae</taxon>
        <taxon>Paniceae</taxon>
        <taxon>Panicinae</taxon>
        <taxon>Panicum</taxon>
        <taxon>Panicum sect. Hiantes</taxon>
    </lineage>
</organism>
<evidence type="ECO:0000259" key="6">
    <source>
        <dbReference type="PROSITE" id="PS50600"/>
    </source>
</evidence>
<proteinExistence type="inferred from homology"/>
<gene>
    <name evidence="7" type="ORF">PVAP13_7KG047027</name>
</gene>
<evidence type="ECO:0000256" key="4">
    <source>
        <dbReference type="ARBA" id="ARBA00022807"/>
    </source>
</evidence>
<keyword evidence="8" id="KW-1185">Reference proteome</keyword>
<comment type="similarity">
    <text evidence="1">Belongs to the peptidase C48 family.</text>
</comment>
<dbReference type="InterPro" id="IPR003653">
    <property type="entry name" value="Peptidase_C48_C"/>
</dbReference>
<feature type="domain" description="Ubiquitin-like protease family profile" evidence="6">
    <location>
        <begin position="139"/>
        <end position="321"/>
    </location>
</feature>
<evidence type="ECO:0000256" key="3">
    <source>
        <dbReference type="ARBA" id="ARBA00022801"/>
    </source>
</evidence>
<dbReference type="EMBL" id="CM029049">
    <property type="protein sequence ID" value="KAG2570129.1"/>
    <property type="molecule type" value="Genomic_DNA"/>
</dbReference>
<dbReference type="SUPFAM" id="SSF54001">
    <property type="entry name" value="Cysteine proteinases"/>
    <property type="match status" value="1"/>
</dbReference>
<dbReference type="GO" id="GO:0008234">
    <property type="term" value="F:cysteine-type peptidase activity"/>
    <property type="evidence" value="ECO:0007669"/>
    <property type="project" value="UniProtKB-KW"/>
</dbReference>
<accession>A0A8T0QBD8</accession>
<keyword evidence="4" id="KW-0788">Thiol protease</keyword>
<evidence type="ECO:0000256" key="2">
    <source>
        <dbReference type="ARBA" id="ARBA00022670"/>
    </source>
</evidence>
<dbReference type="Proteomes" id="UP000823388">
    <property type="component" value="Chromosome 7K"/>
</dbReference>
<dbReference type="PANTHER" id="PTHR46915">
    <property type="entry name" value="UBIQUITIN-LIKE PROTEASE 4-RELATED"/>
    <property type="match status" value="1"/>
</dbReference>
<dbReference type="InterPro" id="IPR038765">
    <property type="entry name" value="Papain-like_cys_pep_sf"/>
</dbReference>
<feature type="region of interest" description="Disordered" evidence="5">
    <location>
        <begin position="46"/>
        <end position="112"/>
    </location>
</feature>
<feature type="compositionally biased region" description="Low complexity" evidence="5">
    <location>
        <begin position="88"/>
        <end position="106"/>
    </location>
</feature>
<comment type="caution">
    <text evidence="7">The sequence shown here is derived from an EMBL/GenBank/DDBJ whole genome shotgun (WGS) entry which is preliminary data.</text>
</comment>
<sequence length="367" mass="42194">MDVHCELCWRNFSDLVQNFQAHLRDKKTGCAQEAAANGCAECEHHLGRMPPSSPSAGPSTRPSTRQSTGQSSGASTTRSPRQWAYQMSSTSAPEPSTASRRSTSSRGKNVQVVLLDTDTSIERDGVKVHYPSRGHDDSIELSNEDLSCLESESQLSSPIMNFYIRYLWEQMPSISRIRGNYHIFNTYFFNKLEDFASKGSEVDSADCFLKLRRWWKGVDIFRKDYILFPVHADAHWSLVIVCMPAKEDHSGPMVLHLDSLKGQVHQSKNIFIVVDRFLKTEWMHLNGKNLTRKIVKKSINVPQQENGYDCGLFALFYMERFIQEAPDRFCRKDLSTFGKRWFRPEEASELRKKMFDLLLQLFEKDNL</sequence>
<dbReference type="Pfam" id="PF02902">
    <property type="entry name" value="Peptidase_C48"/>
    <property type="match status" value="1"/>
</dbReference>
<keyword evidence="2" id="KW-0645">Protease</keyword>